<comment type="function">
    <text evidence="14 19">Joins adenosylcobinamide-GDP and alpha-ribazole to generate adenosylcobalamin (Ado-cobalamin). Also synthesizes adenosylcobalamin 5'-phosphate from adenosylcobinamide-GDP and alpha-ribazole 5'-phosphate.</text>
</comment>
<feature type="transmembrane region" description="Helical" evidence="19">
    <location>
        <begin position="196"/>
        <end position="212"/>
    </location>
</feature>
<evidence type="ECO:0000256" key="19">
    <source>
        <dbReference type="HAMAP-Rule" id="MF_00719"/>
    </source>
</evidence>
<dbReference type="EMBL" id="VUNS01000011">
    <property type="protein sequence ID" value="MST97688.1"/>
    <property type="molecule type" value="Genomic_DNA"/>
</dbReference>
<comment type="catalytic activity">
    <reaction evidence="18 19">
        <text>alpha-ribazole 5'-phosphate + adenosylcob(III)inamide-GDP = adenosylcob(III)alamin 5'-phosphate + GMP + H(+)</text>
        <dbReference type="Rhea" id="RHEA:23560"/>
        <dbReference type="ChEBI" id="CHEBI:15378"/>
        <dbReference type="ChEBI" id="CHEBI:57918"/>
        <dbReference type="ChEBI" id="CHEBI:58115"/>
        <dbReference type="ChEBI" id="CHEBI:60487"/>
        <dbReference type="ChEBI" id="CHEBI:60493"/>
        <dbReference type="EC" id="2.7.8.26"/>
    </reaction>
</comment>
<evidence type="ECO:0000256" key="9">
    <source>
        <dbReference type="ARBA" id="ARBA00022679"/>
    </source>
</evidence>
<keyword evidence="13 19" id="KW-0472">Membrane</keyword>
<keyword evidence="12 19" id="KW-1133">Transmembrane helix</keyword>
<evidence type="ECO:0000256" key="5">
    <source>
        <dbReference type="ARBA" id="ARBA00013200"/>
    </source>
</evidence>
<dbReference type="AlphaFoldDB" id="A0A844G5B8"/>
<evidence type="ECO:0000313" key="21">
    <source>
        <dbReference type="Proteomes" id="UP000435649"/>
    </source>
</evidence>
<evidence type="ECO:0000256" key="17">
    <source>
        <dbReference type="ARBA" id="ARBA00048623"/>
    </source>
</evidence>
<dbReference type="InterPro" id="IPR003805">
    <property type="entry name" value="CobS"/>
</dbReference>
<comment type="similarity">
    <text evidence="4 19">Belongs to the CobS family.</text>
</comment>
<keyword evidence="11 19" id="KW-0460">Magnesium</keyword>
<evidence type="ECO:0000256" key="18">
    <source>
        <dbReference type="ARBA" id="ARBA00049504"/>
    </source>
</evidence>
<dbReference type="GO" id="GO:0051073">
    <property type="term" value="F:adenosylcobinamide-GDP ribazoletransferase activity"/>
    <property type="evidence" value="ECO:0007669"/>
    <property type="project" value="UniProtKB-UniRule"/>
</dbReference>
<comment type="subcellular location">
    <subcellularLocation>
        <location evidence="2 19">Cell membrane</location>
        <topology evidence="2 19">Multi-pass membrane protein</topology>
    </subcellularLocation>
</comment>
<dbReference type="Pfam" id="PF02654">
    <property type="entry name" value="CobS"/>
    <property type="match status" value="1"/>
</dbReference>
<evidence type="ECO:0000256" key="8">
    <source>
        <dbReference type="ARBA" id="ARBA00022573"/>
    </source>
</evidence>
<dbReference type="HAMAP" id="MF_00719">
    <property type="entry name" value="CobS"/>
    <property type="match status" value="1"/>
</dbReference>
<gene>
    <name evidence="19 20" type="primary">cobS</name>
    <name evidence="20" type="ORF">FYJ85_11630</name>
</gene>
<evidence type="ECO:0000256" key="6">
    <source>
        <dbReference type="ARBA" id="ARBA00015850"/>
    </source>
</evidence>
<evidence type="ECO:0000256" key="13">
    <source>
        <dbReference type="ARBA" id="ARBA00023136"/>
    </source>
</evidence>
<keyword evidence="7 19" id="KW-1003">Cell membrane</keyword>
<accession>A0A844G5B8</accession>
<proteinExistence type="inferred from homology"/>
<evidence type="ECO:0000256" key="15">
    <source>
        <dbReference type="ARBA" id="ARBA00032605"/>
    </source>
</evidence>
<dbReference type="GO" id="GO:0008818">
    <property type="term" value="F:cobalamin 5'-phosphate synthase activity"/>
    <property type="evidence" value="ECO:0007669"/>
    <property type="project" value="UniProtKB-UniRule"/>
</dbReference>
<keyword evidence="10 19" id="KW-0812">Transmembrane</keyword>
<evidence type="ECO:0000256" key="3">
    <source>
        <dbReference type="ARBA" id="ARBA00004663"/>
    </source>
</evidence>
<name>A0A844G5B8_9BACT</name>
<reference evidence="20 21" key="1">
    <citation type="submission" date="2019-08" db="EMBL/GenBank/DDBJ databases">
        <title>In-depth cultivation of the pig gut microbiome towards novel bacterial diversity and tailored functional studies.</title>
        <authorList>
            <person name="Wylensek D."/>
            <person name="Hitch T.C.A."/>
            <person name="Clavel T."/>
        </authorList>
    </citation>
    <scope>NUCLEOTIDE SEQUENCE [LARGE SCALE GENOMIC DNA]</scope>
    <source>
        <strain evidence="20 21">BBE-744-WT-12</strain>
    </source>
</reference>
<evidence type="ECO:0000256" key="4">
    <source>
        <dbReference type="ARBA" id="ARBA00010561"/>
    </source>
</evidence>
<feature type="transmembrane region" description="Helical" evidence="19">
    <location>
        <begin position="131"/>
        <end position="151"/>
    </location>
</feature>
<dbReference type="UniPathway" id="UPA00148">
    <property type="reaction ID" value="UER00238"/>
</dbReference>
<dbReference type="Proteomes" id="UP000435649">
    <property type="component" value="Unassembled WGS sequence"/>
</dbReference>
<dbReference type="GO" id="GO:0005886">
    <property type="term" value="C:plasma membrane"/>
    <property type="evidence" value="ECO:0007669"/>
    <property type="project" value="UniProtKB-SubCell"/>
</dbReference>
<dbReference type="NCBIfam" id="TIGR00317">
    <property type="entry name" value="cobS"/>
    <property type="match status" value="1"/>
</dbReference>
<evidence type="ECO:0000256" key="14">
    <source>
        <dbReference type="ARBA" id="ARBA00025228"/>
    </source>
</evidence>
<dbReference type="GO" id="GO:0009236">
    <property type="term" value="P:cobalamin biosynthetic process"/>
    <property type="evidence" value="ECO:0007669"/>
    <property type="project" value="UniProtKB-UniRule"/>
</dbReference>
<dbReference type="RefSeq" id="WP_154418705.1">
    <property type="nucleotide sequence ID" value="NZ_CALXOB010000057.1"/>
</dbReference>
<feature type="transmembrane region" description="Helical" evidence="19">
    <location>
        <begin position="43"/>
        <end position="67"/>
    </location>
</feature>
<comment type="caution">
    <text evidence="20">The sequence shown here is derived from an EMBL/GenBank/DDBJ whole genome shotgun (WGS) entry which is preliminary data.</text>
</comment>
<comment type="cofactor">
    <cofactor evidence="1 19">
        <name>Mg(2+)</name>
        <dbReference type="ChEBI" id="CHEBI:18420"/>
    </cofactor>
</comment>
<keyword evidence="8 19" id="KW-0169">Cobalamin biosynthesis</keyword>
<keyword evidence="21" id="KW-1185">Reference proteome</keyword>
<evidence type="ECO:0000256" key="7">
    <source>
        <dbReference type="ARBA" id="ARBA00022475"/>
    </source>
</evidence>
<organism evidence="20 21">
    <name type="scientific">Victivallis lenta</name>
    <dbReference type="NCBI Taxonomy" id="2606640"/>
    <lineage>
        <taxon>Bacteria</taxon>
        <taxon>Pseudomonadati</taxon>
        <taxon>Lentisphaerota</taxon>
        <taxon>Lentisphaeria</taxon>
        <taxon>Victivallales</taxon>
        <taxon>Victivallaceae</taxon>
        <taxon>Victivallis</taxon>
    </lineage>
</organism>
<dbReference type="EC" id="2.7.8.26" evidence="5 19"/>
<evidence type="ECO:0000256" key="12">
    <source>
        <dbReference type="ARBA" id="ARBA00022989"/>
    </source>
</evidence>
<comment type="pathway">
    <text evidence="3 19">Cofactor biosynthesis; adenosylcobalamin biosynthesis; adenosylcobalamin from cob(II)yrinate a,c-diamide: step 7/7.</text>
</comment>
<evidence type="ECO:0000313" key="20">
    <source>
        <dbReference type="EMBL" id="MST97688.1"/>
    </source>
</evidence>
<protein>
    <recommendedName>
        <fullName evidence="6 19">Adenosylcobinamide-GDP ribazoletransferase</fullName>
        <ecNumber evidence="5 19">2.7.8.26</ecNumber>
    </recommendedName>
    <alternativeName>
        <fullName evidence="16 19">Cobalamin synthase</fullName>
    </alternativeName>
    <alternativeName>
        <fullName evidence="15 19">Cobalamin-5'-phosphate synthase</fullName>
    </alternativeName>
</protein>
<sequence length="243" mass="25679">MRTFLAAVSMLSALPLGRFCPTETELRRSLNLFPAAGLLFGALFYGIGWCLAGYCALLPAAMLLALLPEALTKGLHLDGLADTADGFLSGRSRERKLEIMRDSRTGSMGVAAIFALLGMKFALFASLPPELLPAAAGLMMLGGRSGIVLYIGMSRYARPDGMGAIWYREKPFAGILLALLLPSAAGWFFFGVPGCFAGLALAVFAFVWSRITKRVIGGATGDTIGCCEELSELLILAGALAVC</sequence>
<evidence type="ECO:0000256" key="10">
    <source>
        <dbReference type="ARBA" id="ARBA00022692"/>
    </source>
</evidence>
<evidence type="ECO:0000256" key="16">
    <source>
        <dbReference type="ARBA" id="ARBA00032853"/>
    </source>
</evidence>
<evidence type="ECO:0000256" key="2">
    <source>
        <dbReference type="ARBA" id="ARBA00004651"/>
    </source>
</evidence>
<comment type="catalytic activity">
    <reaction evidence="17 19">
        <text>alpha-ribazole + adenosylcob(III)inamide-GDP = adenosylcob(III)alamin + GMP + H(+)</text>
        <dbReference type="Rhea" id="RHEA:16049"/>
        <dbReference type="ChEBI" id="CHEBI:10329"/>
        <dbReference type="ChEBI" id="CHEBI:15378"/>
        <dbReference type="ChEBI" id="CHEBI:18408"/>
        <dbReference type="ChEBI" id="CHEBI:58115"/>
        <dbReference type="ChEBI" id="CHEBI:60487"/>
        <dbReference type="EC" id="2.7.8.26"/>
    </reaction>
</comment>
<evidence type="ECO:0000256" key="11">
    <source>
        <dbReference type="ARBA" id="ARBA00022842"/>
    </source>
</evidence>
<dbReference type="PANTHER" id="PTHR34148">
    <property type="entry name" value="ADENOSYLCOBINAMIDE-GDP RIBAZOLETRANSFERASE"/>
    <property type="match status" value="1"/>
</dbReference>
<keyword evidence="9 19" id="KW-0808">Transferase</keyword>
<evidence type="ECO:0000256" key="1">
    <source>
        <dbReference type="ARBA" id="ARBA00001946"/>
    </source>
</evidence>
<feature type="transmembrane region" description="Helical" evidence="19">
    <location>
        <begin position="105"/>
        <end position="125"/>
    </location>
</feature>
<dbReference type="PANTHER" id="PTHR34148:SF1">
    <property type="entry name" value="ADENOSYLCOBINAMIDE-GDP RIBAZOLETRANSFERASE"/>
    <property type="match status" value="1"/>
</dbReference>